<dbReference type="AlphaFoldDB" id="D1QN63"/>
<organism evidence="1 2">
    <name type="scientific">Segatella oris F0302</name>
    <dbReference type="NCBI Taxonomy" id="649760"/>
    <lineage>
        <taxon>Bacteria</taxon>
        <taxon>Pseudomonadati</taxon>
        <taxon>Bacteroidota</taxon>
        <taxon>Bacteroidia</taxon>
        <taxon>Bacteroidales</taxon>
        <taxon>Prevotellaceae</taxon>
        <taxon>Segatella</taxon>
    </lineage>
</organism>
<name>D1QN63_9BACT</name>
<dbReference type="HOGENOM" id="CLU_3203572_0_0_10"/>
<evidence type="ECO:0000313" key="1">
    <source>
        <dbReference type="EMBL" id="EFB33120.1"/>
    </source>
</evidence>
<dbReference type="Proteomes" id="UP000004079">
    <property type="component" value="Unassembled WGS sequence"/>
</dbReference>
<dbReference type="STRING" id="649760.HMPREF0971_00399"/>
<proteinExistence type="predicted"/>
<reference evidence="1 2" key="1">
    <citation type="submission" date="2009-11" db="EMBL/GenBank/DDBJ databases">
        <authorList>
            <person name="Weinstock G."/>
            <person name="Sodergren E."/>
            <person name="Clifton S."/>
            <person name="Fulton L."/>
            <person name="Fulton B."/>
            <person name="Courtney L."/>
            <person name="Fronick C."/>
            <person name="Harrison M."/>
            <person name="Strong C."/>
            <person name="Farmer C."/>
            <person name="Delahaunty K."/>
            <person name="Markovic C."/>
            <person name="Hall O."/>
            <person name="Minx P."/>
            <person name="Tomlinson C."/>
            <person name="Mitreva M."/>
            <person name="Nelson J."/>
            <person name="Hou S."/>
            <person name="Wollam A."/>
            <person name="Pepin K.H."/>
            <person name="Johnson M."/>
            <person name="Bhonagiri V."/>
            <person name="Nash W.E."/>
            <person name="Warren W."/>
            <person name="Chinwalla A."/>
            <person name="Mardis E.R."/>
            <person name="Wilson R.K."/>
        </authorList>
    </citation>
    <scope>NUCLEOTIDE SEQUENCE [LARGE SCALE GENOMIC DNA]</scope>
    <source>
        <strain evidence="1 2">F0302</strain>
    </source>
</reference>
<comment type="caution">
    <text evidence="1">The sequence shown here is derived from an EMBL/GenBank/DDBJ whole genome shotgun (WGS) entry which is preliminary data.</text>
</comment>
<gene>
    <name evidence="1" type="ORF">HMPREF0971_00399</name>
</gene>
<protein>
    <submittedName>
        <fullName evidence="1">Uncharacterized protein</fullName>
    </submittedName>
</protein>
<sequence>MGISRGFADREAGRKQKTQFSETTFIIRIEYPENKKQPQWTALRK</sequence>
<accession>D1QN63</accession>
<dbReference type="EMBL" id="ACUZ02000004">
    <property type="protein sequence ID" value="EFB33120.1"/>
    <property type="molecule type" value="Genomic_DNA"/>
</dbReference>
<evidence type="ECO:0000313" key="2">
    <source>
        <dbReference type="Proteomes" id="UP000004079"/>
    </source>
</evidence>